<comment type="function">
    <text evidence="6">Catalyzes the interconversion of beta-pyran and beta-furan forms of D-ribose.</text>
</comment>
<evidence type="ECO:0000256" key="6">
    <source>
        <dbReference type="HAMAP-Rule" id="MF_01661"/>
    </source>
</evidence>
<dbReference type="GO" id="GO:0005829">
    <property type="term" value="C:cytosol"/>
    <property type="evidence" value="ECO:0007669"/>
    <property type="project" value="TreeGrafter"/>
</dbReference>
<comment type="caution">
    <text evidence="7">The sequence shown here is derived from an EMBL/GenBank/DDBJ whole genome shotgun (WGS) entry which is preliminary data.</text>
</comment>
<gene>
    <name evidence="6 7" type="primary">rbsD</name>
    <name evidence="7" type="ORF">GT003_07485</name>
</gene>
<dbReference type="GO" id="GO:0048029">
    <property type="term" value="F:monosaccharide binding"/>
    <property type="evidence" value="ECO:0007669"/>
    <property type="project" value="InterPro"/>
</dbReference>
<protein>
    <recommendedName>
        <fullName evidence="2 6">D-ribose pyranase</fullName>
        <ecNumber evidence="2 6">5.4.99.62</ecNumber>
    </recommendedName>
</protein>
<evidence type="ECO:0000313" key="8">
    <source>
        <dbReference type="Proteomes" id="UP000558113"/>
    </source>
</evidence>
<dbReference type="SUPFAM" id="SSF102546">
    <property type="entry name" value="RbsD-like"/>
    <property type="match status" value="1"/>
</dbReference>
<feature type="binding site" evidence="6">
    <location>
        <position position="28"/>
    </location>
    <ligand>
        <name>substrate</name>
    </ligand>
</feature>
<dbReference type="Proteomes" id="UP000558113">
    <property type="component" value="Unassembled WGS sequence"/>
</dbReference>
<dbReference type="Gene3D" id="3.40.1650.10">
    <property type="entry name" value="RbsD-like domain"/>
    <property type="match status" value="1"/>
</dbReference>
<evidence type="ECO:0000256" key="4">
    <source>
        <dbReference type="ARBA" id="ARBA00023235"/>
    </source>
</evidence>
<comment type="subcellular location">
    <subcellularLocation>
        <location evidence="6">Cytoplasm</location>
    </subcellularLocation>
</comment>
<comment type="subunit">
    <text evidence="6">Homodecamer.</text>
</comment>
<dbReference type="InterPro" id="IPR023750">
    <property type="entry name" value="RbsD-like_sf"/>
</dbReference>
<accession>A0A7X4YLZ3</accession>
<dbReference type="Pfam" id="PF05025">
    <property type="entry name" value="RbsD_FucU"/>
    <property type="match status" value="1"/>
</dbReference>
<feature type="active site" description="Proton donor" evidence="6">
    <location>
        <position position="20"/>
    </location>
</feature>
<evidence type="ECO:0000256" key="1">
    <source>
        <dbReference type="ARBA" id="ARBA00000223"/>
    </source>
</evidence>
<evidence type="ECO:0000256" key="5">
    <source>
        <dbReference type="ARBA" id="ARBA00023277"/>
    </source>
</evidence>
<dbReference type="RefSeq" id="WP_161696018.1">
    <property type="nucleotide sequence ID" value="NZ_JAAAMU010000003.1"/>
</dbReference>
<dbReference type="InterPro" id="IPR023064">
    <property type="entry name" value="D-ribose_pyranase"/>
</dbReference>
<feature type="binding site" evidence="6">
    <location>
        <position position="98"/>
    </location>
    <ligand>
        <name>substrate</name>
    </ligand>
</feature>
<reference evidence="7 8" key="1">
    <citation type="submission" date="2020-01" db="EMBL/GenBank/DDBJ databases">
        <title>Paenibacillus soybeanensis sp. nov. isolated from the nodules of soybean (Glycine max(L.) Merr).</title>
        <authorList>
            <person name="Wang H."/>
        </authorList>
    </citation>
    <scope>NUCLEOTIDE SEQUENCE [LARGE SCALE GENOMIC DNA]</scope>
    <source>
        <strain evidence="7 8">DSM 23054</strain>
    </source>
</reference>
<dbReference type="EMBL" id="JAAAMU010000003">
    <property type="protein sequence ID" value="NBC68825.1"/>
    <property type="molecule type" value="Genomic_DNA"/>
</dbReference>
<proteinExistence type="inferred from homology"/>
<comment type="catalytic activity">
    <reaction evidence="1 6">
        <text>beta-D-ribopyranose = beta-D-ribofuranose</text>
        <dbReference type="Rhea" id="RHEA:25432"/>
        <dbReference type="ChEBI" id="CHEBI:27476"/>
        <dbReference type="ChEBI" id="CHEBI:47002"/>
        <dbReference type="EC" id="5.4.99.62"/>
    </reaction>
</comment>
<dbReference type="NCBIfam" id="NF008761">
    <property type="entry name" value="PRK11797.1"/>
    <property type="match status" value="1"/>
</dbReference>
<evidence type="ECO:0000256" key="3">
    <source>
        <dbReference type="ARBA" id="ARBA00022490"/>
    </source>
</evidence>
<name>A0A7X4YLZ3_9BACL</name>
<dbReference type="GO" id="GO:0062193">
    <property type="term" value="F:D-ribose pyranase activity"/>
    <property type="evidence" value="ECO:0007669"/>
    <property type="project" value="UniProtKB-EC"/>
</dbReference>
<dbReference type="PANTHER" id="PTHR37831:SF1">
    <property type="entry name" value="D-RIBOSE PYRANASE"/>
    <property type="match status" value="1"/>
</dbReference>
<comment type="pathway">
    <text evidence="6">Carbohydrate metabolism; D-ribose degradation; D-ribose 5-phosphate from beta-D-ribopyranose: step 1/2.</text>
</comment>
<dbReference type="PANTHER" id="PTHR37831">
    <property type="entry name" value="D-RIBOSE PYRANASE"/>
    <property type="match status" value="1"/>
</dbReference>
<feature type="binding site" evidence="6">
    <location>
        <begin position="121"/>
        <end position="123"/>
    </location>
    <ligand>
        <name>substrate</name>
    </ligand>
</feature>
<keyword evidence="8" id="KW-1185">Reference proteome</keyword>
<dbReference type="OrthoDB" id="9805009at2"/>
<keyword evidence="4 6" id="KW-0413">Isomerase</keyword>
<dbReference type="GO" id="GO:0016872">
    <property type="term" value="F:intramolecular lyase activity"/>
    <property type="evidence" value="ECO:0007669"/>
    <property type="project" value="UniProtKB-UniRule"/>
</dbReference>
<sequence length="134" mass="14655">MKKTALLHPELSQLIASLGHTDKIVIADCGLPIPRHVRRIDLALVQGIPSFVDTLQAVLSELVVEAAVIAEEWLSKSDGVQERAFAMLDGLPITKLPHEEFKRFISEEAAAVIRTGENTPYANMILQAGVAFEI</sequence>
<evidence type="ECO:0000313" key="7">
    <source>
        <dbReference type="EMBL" id="NBC68825.1"/>
    </source>
</evidence>
<dbReference type="HAMAP" id="MF_01661">
    <property type="entry name" value="D_rib_pyranase"/>
    <property type="match status" value="1"/>
</dbReference>
<dbReference type="GO" id="GO:0019303">
    <property type="term" value="P:D-ribose catabolic process"/>
    <property type="evidence" value="ECO:0007669"/>
    <property type="project" value="UniProtKB-UniRule"/>
</dbReference>
<keyword evidence="5 6" id="KW-0119">Carbohydrate metabolism</keyword>
<evidence type="ECO:0000256" key="2">
    <source>
        <dbReference type="ARBA" id="ARBA00012862"/>
    </source>
</evidence>
<comment type="similarity">
    <text evidence="6">Belongs to the RbsD / FucU family. RbsD subfamily.</text>
</comment>
<keyword evidence="3 6" id="KW-0963">Cytoplasm</keyword>
<organism evidence="7 8">
    <name type="scientific">Paenibacillus sacheonensis</name>
    <dbReference type="NCBI Taxonomy" id="742054"/>
    <lineage>
        <taxon>Bacteria</taxon>
        <taxon>Bacillati</taxon>
        <taxon>Bacillota</taxon>
        <taxon>Bacilli</taxon>
        <taxon>Bacillales</taxon>
        <taxon>Paenibacillaceae</taxon>
        <taxon>Paenibacillus</taxon>
    </lineage>
</organism>
<dbReference type="AlphaFoldDB" id="A0A7X4YLZ3"/>
<dbReference type="EC" id="5.4.99.62" evidence="2 6"/>
<dbReference type="InterPro" id="IPR007721">
    <property type="entry name" value="RbsD_FucU"/>
</dbReference>
<dbReference type="UniPathway" id="UPA00916">
    <property type="reaction ID" value="UER00888"/>
</dbReference>